<dbReference type="EMBL" id="KI912114">
    <property type="protein sequence ID" value="ETS79550.1"/>
    <property type="molecule type" value="Genomic_DNA"/>
</dbReference>
<evidence type="ECO:0000313" key="4">
    <source>
        <dbReference type="Proteomes" id="UP000030651"/>
    </source>
</evidence>
<dbReference type="AlphaFoldDB" id="W3X0C3"/>
<dbReference type="Pfam" id="PF17829">
    <property type="entry name" value="GH115_C"/>
    <property type="match status" value="1"/>
</dbReference>
<dbReference type="GO" id="GO:0016787">
    <property type="term" value="F:hydrolase activity"/>
    <property type="evidence" value="ECO:0007669"/>
    <property type="project" value="UniProtKB-KW"/>
</dbReference>
<dbReference type="PANTHER" id="PTHR37842">
    <property type="match status" value="1"/>
</dbReference>
<dbReference type="GeneID" id="19274416"/>
<gene>
    <name evidence="3" type="ORF">PFICI_09403</name>
</gene>
<dbReference type="Gene3D" id="2.60.120.1620">
    <property type="match status" value="1"/>
</dbReference>
<dbReference type="InterPro" id="IPR029018">
    <property type="entry name" value="Hex-like_dom2"/>
</dbReference>
<dbReference type="OrthoDB" id="4849794at2759"/>
<dbReference type="Gene3D" id="3.20.20.520">
    <property type="entry name" value="Glycosyl hydrolase family 115"/>
    <property type="match status" value="1"/>
</dbReference>
<dbReference type="Gene3D" id="3.30.379.10">
    <property type="entry name" value="Chitobiase/beta-hexosaminidase domain 2-like"/>
    <property type="match status" value="1"/>
</dbReference>
<proteinExistence type="predicted"/>
<dbReference type="InterPro" id="IPR041437">
    <property type="entry name" value="GH115_C"/>
</dbReference>
<dbReference type="Proteomes" id="UP000030651">
    <property type="component" value="Unassembled WGS sequence"/>
</dbReference>
<dbReference type="RefSeq" id="XP_007836175.1">
    <property type="nucleotide sequence ID" value="XM_007837984.1"/>
</dbReference>
<dbReference type="InParanoid" id="W3X0C3"/>
<evidence type="ECO:0000259" key="2">
    <source>
        <dbReference type="Pfam" id="PF17829"/>
    </source>
</evidence>
<dbReference type="PANTHER" id="PTHR37842:SF2">
    <property type="entry name" value="GYLCOSYL HYDROLASE 115 C-TERMINAL DOMAIN-CONTAINING PROTEIN"/>
    <property type="match status" value="1"/>
</dbReference>
<dbReference type="OMA" id="PAMWNGM"/>
<feature type="domain" description="Gylcosyl hydrolase 115 C-terminal" evidence="2">
    <location>
        <begin position="793"/>
        <end position="959"/>
    </location>
</feature>
<dbReference type="eggNOG" id="ENOG502SHTR">
    <property type="taxonomic scope" value="Eukaryota"/>
</dbReference>
<evidence type="ECO:0000313" key="3">
    <source>
        <dbReference type="EMBL" id="ETS79550.1"/>
    </source>
</evidence>
<dbReference type="KEGG" id="pfy:PFICI_09403"/>
<evidence type="ECO:0000256" key="1">
    <source>
        <dbReference type="ARBA" id="ARBA00022801"/>
    </source>
</evidence>
<dbReference type="Gene3D" id="1.20.58.2150">
    <property type="match status" value="1"/>
</dbReference>
<protein>
    <recommendedName>
        <fullName evidence="2">Gylcosyl hydrolase 115 C-terminal domain-containing protein</fullName>
    </recommendedName>
</protein>
<sequence>MLETDIISFEAIRGGFSLLKVPILVDKGDFDGVHIAAHHLSQDFAKVTDDAANQVVTNVAELHGARKAIIIGTLERSITLQSLSATGKLELSTIANGWECFTTQLIRDPFPGCDAALVIAGSDKRGAIFGTYTISNQIGISPWYFWSDVPPQKHSNIFARDVQTRQGPPSVKYRGIFINDEAPALSGWVHENYGDKFNTEFYKNVFELLLRLKANFLWPAMWFGFPHPGQSFFVDDPLNQEMADKYGIVISTSHHEPMQRAANEWFSEPYHQADGSWSWLANREKITKFFNEGAERAKPYESYITVGMRGEGDRKIVGSNPQAVISDVLKTQREIFKHHYGKEDGPNQVIALYKEVQQQFSAGLDIPGDITLLFSDDNYGTARRLPYGDELKRSGGSGIYYHFEYVGHPRSYTWLNSNHVPKVQQQLSHAYTNGARQIWVFNVGDLKPMEIPLTFALMHAWDVTRYTHSNLDQYFGLFARNTFGSLPNITDDISSLLCTYDRLVALRKHDHIEPDSFSLAHYSEAEVIEKQWKGILSKAEALYVVVDRDMQAAFYELVLHPIKATTIFISLRVAQAKNRLYALQRRNEANHWAEEVLRLFNADADLSQEYHRLLNGRWNHIMRQPHLGYRELDYAPSRNMIEGVSYVQTREDSNPIMGHLGIAVENHAGTRPGLICEEADRTHPTRRDLVPSVTLPPLEPFGAESRWFEIFSRSTREFIWTLSVPYPWVRLSRETDIMKPHSPSARIEVSIDWPQVPDGFEEEILIEIRSSMGDFDYVHAKVVNRTIPSGFTGFVESDGYVSLHATKCVQPDLSVYQILPFLGRTGDGAVGLQEDIKGPTGFLSYPFHTFTSAPDSRIVLYFTFTLDTNPERPLTYDVVIDDGNLETHRLVREPVVAGDLPPGWLSTVMDCAWTKHHNVDLGITGTHLLKIRLNEPNCLLEKVVVDLGGVKESYIGPPQSLFIHL</sequence>
<dbReference type="HOGENOM" id="CLU_004852_2_0_1"/>
<keyword evidence="1" id="KW-0378">Hydrolase</keyword>
<dbReference type="InterPro" id="IPR031924">
    <property type="entry name" value="GH115"/>
</dbReference>
<accession>W3X0C3</accession>
<keyword evidence="4" id="KW-1185">Reference proteome</keyword>
<organism evidence="3 4">
    <name type="scientific">Pestalotiopsis fici (strain W106-1 / CGMCC3.15140)</name>
    <dbReference type="NCBI Taxonomy" id="1229662"/>
    <lineage>
        <taxon>Eukaryota</taxon>
        <taxon>Fungi</taxon>
        <taxon>Dikarya</taxon>
        <taxon>Ascomycota</taxon>
        <taxon>Pezizomycotina</taxon>
        <taxon>Sordariomycetes</taxon>
        <taxon>Xylariomycetidae</taxon>
        <taxon>Amphisphaeriales</taxon>
        <taxon>Sporocadaceae</taxon>
        <taxon>Pestalotiopsis</taxon>
    </lineage>
</organism>
<reference evidence="4" key="1">
    <citation type="journal article" date="2015" name="BMC Genomics">
        <title>Genomic and transcriptomic analysis of the endophytic fungus Pestalotiopsis fici reveals its lifestyle and high potential for synthesis of natural products.</title>
        <authorList>
            <person name="Wang X."/>
            <person name="Zhang X."/>
            <person name="Liu L."/>
            <person name="Xiang M."/>
            <person name="Wang W."/>
            <person name="Sun X."/>
            <person name="Che Y."/>
            <person name="Guo L."/>
            <person name="Liu G."/>
            <person name="Guo L."/>
            <person name="Wang C."/>
            <person name="Yin W.B."/>
            <person name="Stadler M."/>
            <person name="Zhang X."/>
            <person name="Liu X."/>
        </authorList>
    </citation>
    <scope>NUCLEOTIDE SEQUENCE [LARGE SCALE GENOMIC DNA]</scope>
    <source>
        <strain evidence="4">W106-1 / CGMCC3.15140</strain>
    </source>
</reference>
<dbReference type="InterPro" id="IPR042301">
    <property type="entry name" value="GH115_sf"/>
</dbReference>
<name>W3X0C3_PESFW</name>
<dbReference type="Pfam" id="PF15979">
    <property type="entry name" value="Glyco_hydro_115"/>
    <property type="match status" value="1"/>
</dbReference>